<comment type="caution">
    <text evidence="1">The sequence shown here is derived from an EMBL/GenBank/DDBJ whole genome shotgun (WGS) entry which is preliminary data.</text>
</comment>
<organism evidence="1 2">
    <name type="scientific">Austropuccinia psidii MF-1</name>
    <dbReference type="NCBI Taxonomy" id="1389203"/>
    <lineage>
        <taxon>Eukaryota</taxon>
        <taxon>Fungi</taxon>
        <taxon>Dikarya</taxon>
        <taxon>Basidiomycota</taxon>
        <taxon>Pucciniomycotina</taxon>
        <taxon>Pucciniomycetes</taxon>
        <taxon>Pucciniales</taxon>
        <taxon>Sphaerophragmiaceae</taxon>
        <taxon>Austropuccinia</taxon>
    </lineage>
</organism>
<dbReference type="AlphaFoldDB" id="A0A9Q3J0H5"/>
<sequence length="201" mass="23361">MPPYNIENTQTRHNLSQEAVPAIRTRGGIARRGFYHFPPAHNRTNGPFCFKRTRIIRDLQQGAYCIRACLQYSTLLDWKVIEWEHQYIKLNDALFTAIFRLRYLRLRICEGDINNSVIIWFDFICHCKRAIHKKKERIVKGNSQDSVGVRKESGSQRCVLNKAHRALGTILDSKLLSFKWQEAVSDILSASKQSDPSPTWE</sequence>
<gene>
    <name evidence="1" type="ORF">O181_093064</name>
</gene>
<keyword evidence="2" id="KW-1185">Reference proteome</keyword>
<name>A0A9Q3J0H5_9BASI</name>
<evidence type="ECO:0000313" key="2">
    <source>
        <dbReference type="Proteomes" id="UP000765509"/>
    </source>
</evidence>
<reference evidence="1" key="1">
    <citation type="submission" date="2021-03" db="EMBL/GenBank/DDBJ databases">
        <title>Draft genome sequence of rust myrtle Austropuccinia psidii MF-1, a brazilian biotype.</title>
        <authorList>
            <person name="Quecine M.C."/>
            <person name="Pachon D.M.R."/>
            <person name="Bonatelli M.L."/>
            <person name="Correr F.H."/>
            <person name="Franceschini L.M."/>
            <person name="Leite T.F."/>
            <person name="Margarido G.R.A."/>
            <person name="Almeida C.A."/>
            <person name="Ferrarezi J.A."/>
            <person name="Labate C.A."/>
        </authorList>
    </citation>
    <scope>NUCLEOTIDE SEQUENCE</scope>
    <source>
        <strain evidence="1">MF-1</strain>
    </source>
</reference>
<dbReference type="EMBL" id="AVOT02059730">
    <property type="protein sequence ID" value="MBW0553349.1"/>
    <property type="molecule type" value="Genomic_DNA"/>
</dbReference>
<evidence type="ECO:0000313" key="1">
    <source>
        <dbReference type="EMBL" id="MBW0553349.1"/>
    </source>
</evidence>
<proteinExistence type="predicted"/>
<protein>
    <submittedName>
        <fullName evidence="1">Uncharacterized protein</fullName>
    </submittedName>
</protein>
<dbReference type="Proteomes" id="UP000765509">
    <property type="component" value="Unassembled WGS sequence"/>
</dbReference>
<accession>A0A9Q3J0H5</accession>